<sequence length="155" mass="17698">MDQFQTSQPLEGLHACNEPRAWIVTMKGPYVPMEVVGENEVPQEGEVEWNDEDLGKIMINNKAIDMLQRALNPTEFHRVFSHKSQEVVRKVLRSLPKNWKAKKTEMDIQVDGGVEVVEKKKNVAFRASNQKEESEDDATNDESSNEEDITKLVSN</sequence>
<evidence type="ECO:0000256" key="1">
    <source>
        <dbReference type="SAM" id="MobiDB-lite"/>
    </source>
</evidence>
<evidence type="ECO:0000313" key="3">
    <source>
        <dbReference type="Proteomes" id="UP001054252"/>
    </source>
</evidence>
<keyword evidence="3" id="KW-1185">Reference proteome</keyword>
<protein>
    <submittedName>
        <fullName evidence="2">Uncharacterized protein</fullName>
    </submittedName>
</protein>
<accession>A0AAV5IKW4</accession>
<dbReference type="EMBL" id="BPVZ01000015">
    <property type="protein sequence ID" value="GKV00574.1"/>
    <property type="molecule type" value="Genomic_DNA"/>
</dbReference>
<gene>
    <name evidence="2" type="ORF">SLEP1_g13243</name>
</gene>
<dbReference type="AlphaFoldDB" id="A0AAV5IKW4"/>
<feature type="region of interest" description="Disordered" evidence="1">
    <location>
        <begin position="126"/>
        <end position="155"/>
    </location>
</feature>
<organism evidence="2 3">
    <name type="scientific">Rubroshorea leprosula</name>
    <dbReference type="NCBI Taxonomy" id="152421"/>
    <lineage>
        <taxon>Eukaryota</taxon>
        <taxon>Viridiplantae</taxon>
        <taxon>Streptophyta</taxon>
        <taxon>Embryophyta</taxon>
        <taxon>Tracheophyta</taxon>
        <taxon>Spermatophyta</taxon>
        <taxon>Magnoliopsida</taxon>
        <taxon>eudicotyledons</taxon>
        <taxon>Gunneridae</taxon>
        <taxon>Pentapetalae</taxon>
        <taxon>rosids</taxon>
        <taxon>malvids</taxon>
        <taxon>Malvales</taxon>
        <taxon>Dipterocarpaceae</taxon>
        <taxon>Rubroshorea</taxon>
    </lineage>
</organism>
<reference evidence="2 3" key="1">
    <citation type="journal article" date="2021" name="Commun. Biol.">
        <title>The genome of Shorea leprosula (Dipterocarpaceae) highlights the ecological relevance of drought in aseasonal tropical rainforests.</title>
        <authorList>
            <person name="Ng K.K.S."/>
            <person name="Kobayashi M.J."/>
            <person name="Fawcett J.A."/>
            <person name="Hatakeyama M."/>
            <person name="Paape T."/>
            <person name="Ng C.H."/>
            <person name="Ang C.C."/>
            <person name="Tnah L.H."/>
            <person name="Lee C.T."/>
            <person name="Nishiyama T."/>
            <person name="Sese J."/>
            <person name="O'Brien M.J."/>
            <person name="Copetti D."/>
            <person name="Mohd Noor M.I."/>
            <person name="Ong R.C."/>
            <person name="Putra M."/>
            <person name="Sireger I.Z."/>
            <person name="Indrioko S."/>
            <person name="Kosugi Y."/>
            <person name="Izuno A."/>
            <person name="Isagi Y."/>
            <person name="Lee S.L."/>
            <person name="Shimizu K.K."/>
        </authorList>
    </citation>
    <scope>NUCLEOTIDE SEQUENCE [LARGE SCALE GENOMIC DNA]</scope>
    <source>
        <strain evidence="2">214</strain>
    </source>
</reference>
<feature type="compositionally biased region" description="Acidic residues" evidence="1">
    <location>
        <begin position="133"/>
        <end position="147"/>
    </location>
</feature>
<comment type="caution">
    <text evidence="2">The sequence shown here is derived from an EMBL/GenBank/DDBJ whole genome shotgun (WGS) entry which is preliminary data.</text>
</comment>
<proteinExistence type="predicted"/>
<evidence type="ECO:0000313" key="2">
    <source>
        <dbReference type="EMBL" id="GKV00574.1"/>
    </source>
</evidence>
<name>A0AAV5IKW4_9ROSI</name>
<dbReference type="Proteomes" id="UP001054252">
    <property type="component" value="Unassembled WGS sequence"/>
</dbReference>